<dbReference type="EMBL" id="CP084166">
    <property type="protein sequence ID" value="UJG40957.1"/>
    <property type="molecule type" value="Genomic_DNA"/>
</dbReference>
<evidence type="ECO:0000313" key="2">
    <source>
        <dbReference type="EMBL" id="UJG40957.1"/>
    </source>
</evidence>
<feature type="transmembrane region" description="Helical" evidence="1">
    <location>
        <begin position="29"/>
        <end position="49"/>
    </location>
</feature>
<keyword evidence="1" id="KW-1133">Transmembrane helix</keyword>
<gene>
    <name evidence="2" type="ORF">K9W45_00515</name>
</gene>
<protein>
    <submittedName>
        <fullName evidence="2">Uncharacterized protein</fullName>
    </submittedName>
</protein>
<organism evidence="2">
    <name type="scientific">Candidatus Heimdallarchaeum aukensis</name>
    <dbReference type="NCBI Taxonomy" id="2876573"/>
    <lineage>
        <taxon>Archaea</taxon>
        <taxon>Promethearchaeati</taxon>
        <taxon>Candidatus Heimdallarchaeota</taxon>
        <taxon>Candidatus Heimdallarchaeia (ex Rinke et al. 2021) (nom. nud.)</taxon>
        <taxon>Candidatus Heimdallarchaeales</taxon>
        <taxon>Candidatus Heimdallarchaeaceae</taxon>
        <taxon>Candidatus Heimdallarchaeum</taxon>
    </lineage>
</organism>
<reference evidence="2" key="1">
    <citation type="journal article" date="2022" name="Nat. Microbiol.">
        <title>Unique mobile elements and scalable gene flow at the prokaryote-eukaryote boundary revealed by circularized Asgard archaea genomes.</title>
        <authorList>
            <person name="Wu F."/>
            <person name="Speth D.R."/>
            <person name="Philosof A."/>
            <person name="Cremiere A."/>
            <person name="Narayanan A."/>
            <person name="Barco R.A."/>
            <person name="Connon S.A."/>
            <person name="Amend J.P."/>
            <person name="Antoshechkin I.A."/>
            <person name="Orphan V.J."/>
        </authorList>
    </citation>
    <scope>NUCLEOTIDE SEQUENCE</scope>
    <source>
        <strain evidence="2">PM71</strain>
    </source>
</reference>
<keyword evidence="1" id="KW-0472">Membrane</keyword>
<accession>A0A9Y1BLB3</accession>
<dbReference type="AlphaFoldDB" id="A0A9Y1BLB3"/>
<dbReference type="Proteomes" id="UP001201020">
    <property type="component" value="Chromosome"/>
</dbReference>
<sequence>MKKNVRTQARDTLDFLGRMRVYFLRGHNSWFYLVFYFVNFTLIFYNLLIEKLYFIPDWVSFWKFALLFIILYPPIAIIVGRFDYRKGTYKGEQEVQLAVNPLWKKNFQRLDDLEREIKELKNLLLQK</sequence>
<proteinExistence type="predicted"/>
<feature type="transmembrane region" description="Helical" evidence="1">
    <location>
        <begin position="61"/>
        <end position="80"/>
    </location>
</feature>
<name>A0A9Y1BLB3_9ARCH</name>
<keyword evidence="1" id="KW-0812">Transmembrane</keyword>
<evidence type="ECO:0000256" key="1">
    <source>
        <dbReference type="SAM" id="Phobius"/>
    </source>
</evidence>